<evidence type="ECO:0000256" key="6">
    <source>
        <dbReference type="ARBA" id="ARBA00022741"/>
    </source>
</evidence>
<keyword evidence="7" id="KW-0460">Magnesium</keyword>
<protein>
    <submittedName>
        <fullName evidence="11">DHH and CBS domains-containing protein</fullName>
    </submittedName>
</protein>
<keyword evidence="9" id="KW-0129">CBS domain</keyword>
<dbReference type="Pfam" id="PF00571">
    <property type="entry name" value="CBS"/>
    <property type="match status" value="2"/>
</dbReference>
<dbReference type="RefSeq" id="WP_207683337.1">
    <property type="nucleotide sequence ID" value="NZ_CP061800.1"/>
</dbReference>
<dbReference type="CDD" id="cd04595">
    <property type="entry name" value="CBS_pair_DHH_polyA_Pol_assoc"/>
    <property type="match status" value="1"/>
</dbReference>
<comment type="cofactor">
    <cofactor evidence="1">
        <name>Mg(2+)</name>
        <dbReference type="ChEBI" id="CHEBI:18420"/>
    </cofactor>
</comment>
<dbReference type="InterPro" id="IPR001667">
    <property type="entry name" value="DDH_dom"/>
</dbReference>
<dbReference type="SMART" id="SM00116">
    <property type="entry name" value="CBS"/>
    <property type="match status" value="2"/>
</dbReference>
<dbReference type="GO" id="GO:0016779">
    <property type="term" value="F:nucleotidyltransferase activity"/>
    <property type="evidence" value="ECO:0007669"/>
    <property type="project" value="UniProtKB-KW"/>
</dbReference>
<accession>A0A975GPB8</accession>
<evidence type="ECO:0000256" key="4">
    <source>
        <dbReference type="ARBA" id="ARBA00022695"/>
    </source>
</evidence>
<dbReference type="SUPFAM" id="SSF54631">
    <property type="entry name" value="CBS-domain pair"/>
    <property type="match status" value="1"/>
</dbReference>
<comment type="similarity">
    <text evidence="2">Belongs to the tRNA nucleotidyltransferase/poly(A) polymerase family.</text>
</comment>
<dbReference type="GO" id="GO:0003723">
    <property type="term" value="F:RNA binding"/>
    <property type="evidence" value="ECO:0007669"/>
    <property type="project" value="UniProtKB-KW"/>
</dbReference>
<dbReference type="AlphaFoldDB" id="A0A975GPB8"/>
<dbReference type="Gene3D" id="3.10.310.30">
    <property type="match status" value="1"/>
</dbReference>
<dbReference type="PANTHER" id="PTHR47788">
    <property type="entry name" value="POLYA POLYMERASE"/>
    <property type="match status" value="1"/>
</dbReference>
<evidence type="ECO:0000256" key="9">
    <source>
        <dbReference type="PROSITE-ProRule" id="PRU00703"/>
    </source>
</evidence>
<dbReference type="PANTHER" id="PTHR47788:SF1">
    <property type="entry name" value="A-ADDING TRNA NUCLEOTIDYLTRANSFERASE"/>
    <property type="match status" value="1"/>
</dbReference>
<keyword evidence="6" id="KW-0547">Nucleotide-binding</keyword>
<organism evidence="11 12">
    <name type="scientific">Desulfonema magnum</name>
    <dbReference type="NCBI Taxonomy" id="45655"/>
    <lineage>
        <taxon>Bacteria</taxon>
        <taxon>Pseudomonadati</taxon>
        <taxon>Thermodesulfobacteriota</taxon>
        <taxon>Desulfobacteria</taxon>
        <taxon>Desulfobacterales</taxon>
        <taxon>Desulfococcaceae</taxon>
        <taxon>Desulfonema</taxon>
    </lineage>
</organism>
<evidence type="ECO:0000256" key="8">
    <source>
        <dbReference type="ARBA" id="ARBA00022884"/>
    </source>
</evidence>
<dbReference type="GO" id="GO:0000166">
    <property type="term" value="F:nucleotide binding"/>
    <property type="evidence" value="ECO:0007669"/>
    <property type="project" value="UniProtKB-KW"/>
</dbReference>
<keyword evidence="4" id="KW-0808">Transferase</keyword>
<keyword evidence="3" id="KW-0819">tRNA processing</keyword>
<proteinExistence type="inferred from homology"/>
<keyword evidence="8" id="KW-0694">RNA-binding</keyword>
<dbReference type="SUPFAM" id="SSF64182">
    <property type="entry name" value="DHH phosphoesterases"/>
    <property type="match status" value="1"/>
</dbReference>
<name>A0A975GPB8_9BACT</name>
<feature type="domain" description="CBS" evidence="10">
    <location>
        <begin position="378"/>
        <end position="433"/>
    </location>
</feature>
<gene>
    <name evidence="11" type="ORF">dnm_047240</name>
</gene>
<keyword evidence="5" id="KW-0479">Metal-binding</keyword>
<keyword evidence="12" id="KW-1185">Reference proteome</keyword>
<dbReference type="Proteomes" id="UP000663722">
    <property type="component" value="Chromosome"/>
</dbReference>
<dbReference type="GO" id="GO:0008033">
    <property type="term" value="P:tRNA processing"/>
    <property type="evidence" value="ECO:0007669"/>
    <property type="project" value="UniProtKB-KW"/>
</dbReference>
<dbReference type="GO" id="GO:0046872">
    <property type="term" value="F:metal ion binding"/>
    <property type="evidence" value="ECO:0007669"/>
    <property type="project" value="UniProtKB-KW"/>
</dbReference>
<dbReference type="InterPro" id="IPR000644">
    <property type="entry name" value="CBS_dom"/>
</dbReference>
<evidence type="ECO:0000256" key="7">
    <source>
        <dbReference type="ARBA" id="ARBA00022842"/>
    </source>
</evidence>
<dbReference type="Pfam" id="PF01368">
    <property type="entry name" value="DHH"/>
    <property type="match status" value="1"/>
</dbReference>
<evidence type="ECO:0000256" key="3">
    <source>
        <dbReference type="ARBA" id="ARBA00022694"/>
    </source>
</evidence>
<dbReference type="InterPro" id="IPR038763">
    <property type="entry name" value="DHH_sf"/>
</dbReference>
<dbReference type="Gene3D" id="3.90.1640.10">
    <property type="entry name" value="inorganic pyrophosphatase (n-terminal core)"/>
    <property type="match status" value="1"/>
</dbReference>
<dbReference type="InterPro" id="IPR052390">
    <property type="entry name" value="tRNA_nt/polyA_polymerase"/>
</dbReference>
<evidence type="ECO:0000256" key="5">
    <source>
        <dbReference type="ARBA" id="ARBA00022723"/>
    </source>
</evidence>
<evidence type="ECO:0000256" key="1">
    <source>
        <dbReference type="ARBA" id="ARBA00001946"/>
    </source>
</evidence>
<reference evidence="11" key="1">
    <citation type="journal article" date="2021" name="Microb. Physiol.">
        <title>Proteogenomic Insights into the Physiology of Marine, Sulfate-Reducing, Filamentous Desulfonema limicola and Desulfonema magnum.</title>
        <authorList>
            <person name="Schnaars V."/>
            <person name="Wohlbrand L."/>
            <person name="Scheve S."/>
            <person name="Hinrichs C."/>
            <person name="Reinhardt R."/>
            <person name="Rabus R."/>
        </authorList>
    </citation>
    <scope>NUCLEOTIDE SEQUENCE</scope>
    <source>
        <strain evidence="11">4be13</strain>
    </source>
</reference>
<evidence type="ECO:0000313" key="11">
    <source>
        <dbReference type="EMBL" id="QTA88677.1"/>
    </source>
</evidence>
<evidence type="ECO:0000256" key="2">
    <source>
        <dbReference type="ARBA" id="ARBA00007265"/>
    </source>
</evidence>
<dbReference type="Gene3D" id="3.10.580.10">
    <property type="entry name" value="CBS-domain"/>
    <property type="match status" value="1"/>
</dbReference>
<feature type="domain" description="CBS" evidence="10">
    <location>
        <begin position="315"/>
        <end position="372"/>
    </location>
</feature>
<dbReference type="EMBL" id="CP061800">
    <property type="protein sequence ID" value="QTA88677.1"/>
    <property type="molecule type" value="Genomic_DNA"/>
</dbReference>
<evidence type="ECO:0000259" key="10">
    <source>
        <dbReference type="PROSITE" id="PS51371"/>
    </source>
</evidence>
<evidence type="ECO:0000313" key="12">
    <source>
        <dbReference type="Proteomes" id="UP000663722"/>
    </source>
</evidence>
<dbReference type="KEGG" id="dmm:dnm_047240"/>
<dbReference type="PROSITE" id="PS51371">
    <property type="entry name" value="CBS"/>
    <property type="match status" value="2"/>
</dbReference>
<sequence length="433" mass="48302">MEIVTTHKNTDFDALASTIAATLLYPGTIPVLPKNINPNVKAFLSIHKDIFGIRTPDEIDLNDISRLVVVDINRWDRLDKQMDILKQKDDLEVILWDHHTIKGDINPAWKCREEMGANITLMVRQLRKKKMALTPIQATLFLTGLYEDTGNLRFPSTKSEDAYAAAYLLERNADLNILNSFLRHPYGEKQKNILFEMLKSAERTQVNGYKISINKLQIKGHVSSLSVVVQMYREIVNVDAAFGIFTSKNKKKCMVIGRANADSLNIGAIMRNLGGGGHIGAGSAILKSVDPDTVEETIKDMIEGHQQLSAQLGDMMSFPVFTVSPDTSMKEVAIMLREKGCTGVPVVADEKIVGIISRRDFQKLRKDSALDAPVKAFMTTNVMTIEPGKSPVYAARLMVKHDIGRLPVVENGRIIGIVTRSDAMNYFYDLLPE</sequence>
<keyword evidence="4" id="KW-0548">Nucleotidyltransferase</keyword>
<dbReference type="InterPro" id="IPR046342">
    <property type="entry name" value="CBS_dom_sf"/>
</dbReference>